<keyword evidence="2" id="KW-1185">Reference proteome</keyword>
<organism evidence="1 2">
    <name type="scientific">Ancylostoma ceylanicum</name>
    <dbReference type="NCBI Taxonomy" id="53326"/>
    <lineage>
        <taxon>Eukaryota</taxon>
        <taxon>Metazoa</taxon>
        <taxon>Ecdysozoa</taxon>
        <taxon>Nematoda</taxon>
        <taxon>Chromadorea</taxon>
        <taxon>Rhabditida</taxon>
        <taxon>Rhabditina</taxon>
        <taxon>Rhabditomorpha</taxon>
        <taxon>Strongyloidea</taxon>
        <taxon>Ancylostomatidae</taxon>
        <taxon>Ancylostomatinae</taxon>
        <taxon>Ancylostoma</taxon>
    </lineage>
</organism>
<dbReference type="Proteomes" id="UP000024635">
    <property type="component" value="Unassembled WGS sequence"/>
</dbReference>
<sequence>MYFKMCKYQLLPFTNRYDLVAIMKNSVKKARFSPTPRAQFSEQTLRKGKELPKGFSVTLLLQSGPRDRIDGSLSF</sequence>
<gene>
    <name evidence="1" type="primary">Acey_s0221.g2578</name>
    <name evidence="1" type="ORF">Y032_0221g2578</name>
</gene>
<name>A0A016SJ79_9BILA</name>
<dbReference type="AlphaFoldDB" id="A0A016SJ79"/>
<evidence type="ECO:0000313" key="1">
    <source>
        <dbReference type="EMBL" id="EYB90369.1"/>
    </source>
</evidence>
<comment type="caution">
    <text evidence="1">The sequence shown here is derived from an EMBL/GenBank/DDBJ whole genome shotgun (WGS) entry which is preliminary data.</text>
</comment>
<reference evidence="2" key="1">
    <citation type="journal article" date="2015" name="Nat. Genet.">
        <title>The genome and transcriptome of the zoonotic hookworm Ancylostoma ceylanicum identify infection-specific gene families.</title>
        <authorList>
            <person name="Schwarz E.M."/>
            <person name="Hu Y."/>
            <person name="Antoshechkin I."/>
            <person name="Miller M.M."/>
            <person name="Sternberg P.W."/>
            <person name="Aroian R.V."/>
        </authorList>
    </citation>
    <scope>NUCLEOTIDE SEQUENCE</scope>
    <source>
        <strain evidence="2">HY135</strain>
    </source>
</reference>
<proteinExistence type="predicted"/>
<dbReference type="EMBL" id="JARK01001557">
    <property type="protein sequence ID" value="EYB90369.1"/>
    <property type="molecule type" value="Genomic_DNA"/>
</dbReference>
<protein>
    <submittedName>
        <fullName evidence="1">Uncharacterized protein</fullName>
    </submittedName>
</protein>
<evidence type="ECO:0000313" key="2">
    <source>
        <dbReference type="Proteomes" id="UP000024635"/>
    </source>
</evidence>
<accession>A0A016SJ79</accession>